<keyword evidence="2" id="KW-1133">Transmembrane helix</keyword>
<keyword evidence="2" id="KW-0812">Transmembrane</keyword>
<gene>
    <name evidence="3" type="ORF">J2S44_008218</name>
</gene>
<name>A0AAE4A1P1_9ACTN</name>
<feature type="transmembrane region" description="Helical" evidence="2">
    <location>
        <begin position="85"/>
        <end position="105"/>
    </location>
</feature>
<evidence type="ECO:0000313" key="4">
    <source>
        <dbReference type="Proteomes" id="UP001183629"/>
    </source>
</evidence>
<dbReference type="AlphaFoldDB" id="A0AAE4A1P1"/>
<evidence type="ECO:0000313" key="3">
    <source>
        <dbReference type="EMBL" id="MDR7327968.1"/>
    </source>
</evidence>
<comment type="caution">
    <text evidence="3">The sequence shown here is derived from an EMBL/GenBank/DDBJ whole genome shotgun (WGS) entry which is preliminary data.</text>
</comment>
<dbReference type="EMBL" id="JAVDYC010000001">
    <property type="protein sequence ID" value="MDR7327968.1"/>
    <property type="molecule type" value="Genomic_DNA"/>
</dbReference>
<keyword evidence="4" id="KW-1185">Reference proteome</keyword>
<proteinExistence type="predicted"/>
<dbReference type="Proteomes" id="UP001183629">
    <property type="component" value="Unassembled WGS sequence"/>
</dbReference>
<sequence length="162" mass="17315">MSYDPQPQDPFGDTARLSPGSSPWREPDPTKHDLAPYSAPPAAPIPAPVPPVPSPPVFQQVQPFYPPPAAYGPPARPVKSTGAAVMLELFLGLFGLFGVGALYAGRAGLGVTLMVSYWLLFWVNVALAFVLIGLVTGPLTWLFYMVMAPVLAARAVDQHNAY</sequence>
<dbReference type="RefSeq" id="WP_310428754.1">
    <property type="nucleotide sequence ID" value="NZ_JAVDYC010000001.1"/>
</dbReference>
<reference evidence="3 4" key="1">
    <citation type="submission" date="2023-07" db="EMBL/GenBank/DDBJ databases">
        <title>Sequencing the genomes of 1000 actinobacteria strains.</title>
        <authorList>
            <person name="Klenk H.-P."/>
        </authorList>
    </citation>
    <scope>NUCLEOTIDE SEQUENCE [LARGE SCALE GENOMIC DNA]</scope>
    <source>
        <strain evidence="3 4">DSM 44711</strain>
    </source>
</reference>
<feature type="transmembrane region" description="Helical" evidence="2">
    <location>
        <begin position="117"/>
        <end position="144"/>
    </location>
</feature>
<feature type="compositionally biased region" description="Pro residues" evidence="1">
    <location>
        <begin position="38"/>
        <end position="47"/>
    </location>
</feature>
<protein>
    <submittedName>
        <fullName evidence="3">TM2 domain-containing membrane protein YozV</fullName>
    </submittedName>
</protein>
<keyword evidence="2" id="KW-0472">Membrane</keyword>
<evidence type="ECO:0000256" key="1">
    <source>
        <dbReference type="SAM" id="MobiDB-lite"/>
    </source>
</evidence>
<organism evidence="3 4">
    <name type="scientific">Catenuloplanes niger</name>
    <dbReference type="NCBI Taxonomy" id="587534"/>
    <lineage>
        <taxon>Bacteria</taxon>
        <taxon>Bacillati</taxon>
        <taxon>Actinomycetota</taxon>
        <taxon>Actinomycetes</taxon>
        <taxon>Micromonosporales</taxon>
        <taxon>Micromonosporaceae</taxon>
        <taxon>Catenuloplanes</taxon>
    </lineage>
</organism>
<feature type="compositionally biased region" description="Basic and acidic residues" evidence="1">
    <location>
        <begin position="25"/>
        <end position="34"/>
    </location>
</feature>
<feature type="region of interest" description="Disordered" evidence="1">
    <location>
        <begin position="1"/>
        <end position="47"/>
    </location>
</feature>
<accession>A0AAE4A1P1</accession>
<evidence type="ECO:0000256" key="2">
    <source>
        <dbReference type="SAM" id="Phobius"/>
    </source>
</evidence>